<evidence type="ECO:0000256" key="4">
    <source>
        <dbReference type="ARBA" id="ARBA00023858"/>
    </source>
</evidence>
<name>A0A1S3DCI8_DIACI</name>
<evidence type="ECO:0000313" key="8">
    <source>
        <dbReference type="Proteomes" id="UP000079169"/>
    </source>
</evidence>
<keyword evidence="3" id="KW-0539">Nucleus</keyword>
<keyword evidence="2" id="KW-0227">DNA damage</keyword>
<organism evidence="8 9">
    <name type="scientific">Diaphorina citri</name>
    <name type="common">Asian citrus psyllid</name>
    <dbReference type="NCBI Taxonomy" id="121845"/>
    <lineage>
        <taxon>Eukaryota</taxon>
        <taxon>Metazoa</taxon>
        <taxon>Ecdysozoa</taxon>
        <taxon>Arthropoda</taxon>
        <taxon>Hexapoda</taxon>
        <taxon>Insecta</taxon>
        <taxon>Pterygota</taxon>
        <taxon>Neoptera</taxon>
        <taxon>Paraneoptera</taxon>
        <taxon>Hemiptera</taxon>
        <taxon>Sternorrhyncha</taxon>
        <taxon>Psylloidea</taxon>
        <taxon>Psyllidae</taxon>
        <taxon>Diaphorininae</taxon>
        <taxon>Diaphorina</taxon>
    </lineage>
</organism>
<dbReference type="PANTHER" id="PTHR23196:SF1">
    <property type="entry name" value="PAX-INTERACTING PROTEIN 1"/>
    <property type="match status" value="1"/>
</dbReference>
<dbReference type="CDD" id="cd18440">
    <property type="entry name" value="BRCT_PAXIP1_rpt6"/>
    <property type="match status" value="1"/>
</dbReference>
<dbReference type="Pfam" id="PF16770">
    <property type="entry name" value="RTT107_BRCT_5"/>
    <property type="match status" value="1"/>
</dbReference>
<dbReference type="GeneID" id="103515845"/>
<dbReference type="AlphaFoldDB" id="A0A1S3DCI8"/>
<gene>
    <name evidence="9" type="primary">LOC103515845</name>
</gene>
<dbReference type="PROSITE" id="PS50172">
    <property type="entry name" value="BRCT"/>
    <property type="match status" value="1"/>
</dbReference>
<dbReference type="InterPro" id="IPR051579">
    <property type="entry name" value="DDR_Transcriptional_Reg"/>
</dbReference>
<dbReference type="GO" id="GO:0044666">
    <property type="term" value="C:MLL3/4 complex"/>
    <property type="evidence" value="ECO:0007669"/>
    <property type="project" value="TreeGrafter"/>
</dbReference>
<dbReference type="GO" id="GO:0006974">
    <property type="term" value="P:DNA damage response"/>
    <property type="evidence" value="ECO:0007669"/>
    <property type="project" value="UniProtKB-KW"/>
</dbReference>
<evidence type="ECO:0000256" key="3">
    <source>
        <dbReference type="ARBA" id="ARBA00023242"/>
    </source>
</evidence>
<evidence type="ECO:0000256" key="2">
    <source>
        <dbReference type="ARBA" id="ARBA00022763"/>
    </source>
</evidence>
<proteinExistence type="predicted"/>
<keyword evidence="8" id="KW-1185">Reference proteome</keyword>
<evidence type="ECO:0000313" key="9">
    <source>
        <dbReference type="RefSeq" id="XP_008479010.1"/>
    </source>
</evidence>
<sequence>MGPWKAPINVSQEAYDRAKAAGAAQGGPRRKKQKTSHPSGVGGENEDVENSEIPALTLEPLPYENKPRILLSGFAKPLEEEKKVKQLGADMAVSWRDATHLVLANPAQGRTLKFLCALSRVRHIVSGAWLRACLQASHLVDEAEYEVKEIVVSAPDDNDNIKTEPDKEEDPAVAGPDAASQPVPGSGTKRVVCNVPAVLRTGEARARLFAGKTFYLSPSIAPSPGAMRKMIEAAGGSVERQRRSWSKIQDGGLGGEGPSRNEPDKEEDPAVAGPDAASQPVPGSGTKRVVCNVPAVLRTGEARARLFAGKTFYLSPSIAPSPGAMRKMIEAAGGSVERQRRSWSKIQDGGLGGEGPSYLVITCRADLHLVADLLKHDYPIFNTEFVMTSIMTQKIDYSMCTRRAHLNL</sequence>
<dbReference type="KEGG" id="dci:103515845"/>
<dbReference type="SMART" id="SM00292">
    <property type="entry name" value="BRCT"/>
    <property type="match status" value="1"/>
</dbReference>
<dbReference type="SUPFAM" id="SSF52113">
    <property type="entry name" value="BRCT domain"/>
    <property type="match status" value="1"/>
</dbReference>
<evidence type="ECO:0000259" key="7">
    <source>
        <dbReference type="PROSITE" id="PS50172"/>
    </source>
</evidence>
<dbReference type="Pfam" id="PF16589">
    <property type="entry name" value="BRCT_2"/>
    <property type="match status" value="1"/>
</dbReference>
<evidence type="ECO:0000256" key="5">
    <source>
        <dbReference type="ARBA" id="ARBA00030146"/>
    </source>
</evidence>
<dbReference type="Proteomes" id="UP000079169">
    <property type="component" value="Unplaced"/>
</dbReference>
<dbReference type="STRING" id="121845.A0A1S3DCI8"/>
<feature type="region of interest" description="Disordered" evidence="6">
    <location>
        <begin position="1"/>
        <end position="52"/>
    </location>
</feature>
<evidence type="ECO:0000256" key="1">
    <source>
        <dbReference type="ARBA" id="ARBA00004123"/>
    </source>
</evidence>
<dbReference type="RefSeq" id="XP_008479010.1">
    <property type="nucleotide sequence ID" value="XM_008480788.2"/>
</dbReference>
<accession>A0A1S3DCI8</accession>
<comment type="subcellular location">
    <subcellularLocation>
        <location evidence="1">Nucleus</location>
    </subcellularLocation>
</comment>
<protein>
    <recommendedName>
        <fullName evidence="4">PAX-interacting protein 1</fullName>
    </recommendedName>
    <alternativeName>
        <fullName evidence="5">PAX transactivation activation domain-interacting protein</fullName>
    </alternativeName>
</protein>
<feature type="region of interest" description="Disordered" evidence="6">
    <location>
        <begin position="234"/>
        <end position="285"/>
    </location>
</feature>
<evidence type="ECO:0000256" key="6">
    <source>
        <dbReference type="SAM" id="MobiDB-lite"/>
    </source>
</evidence>
<reference evidence="9" key="1">
    <citation type="submission" date="2025-08" db="UniProtKB">
        <authorList>
            <consortium name="RefSeq"/>
        </authorList>
    </citation>
    <scope>IDENTIFICATION</scope>
</reference>
<dbReference type="Gene3D" id="3.40.50.10190">
    <property type="entry name" value="BRCT domain"/>
    <property type="match status" value="3"/>
</dbReference>
<dbReference type="PANTHER" id="PTHR23196">
    <property type="entry name" value="PAX TRANSCRIPTION ACTIVATION DOMAIN INTERACTING PROTEIN"/>
    <property type="match status" value="1"/>
</dbReference>
<feature type="region of interest" description="Disordered" evidence="6">
    <location>
        <begin position="156"/>
        <end position="187"/>
    </location>
</feature>
<dbReference type="InterPro" id="IPR036420">
    <property type="entry name" value="BRCT_dom_sf"/>
</dbReference>
<feature type="domain" description="BRCT" evidence="7">
    <location>
        <begin position="81"/>
        <end position="147"/>
    </location>
</feature>
<dbReference type="PaxDb" id="121845-A0A1S3DCI8"/>
<dbReference type="InterPro" id="IPR001357">
    <property type="entry name" value="BRCT_dom"/>
</dbReference>